<sequence length="61" mass="6772">MTPCRDSLSCTCSQQRLAAQARAWSLPRHRRPVTGGTGRAFDAFLSRWGRARRADLRAAGL</sequence>
<accession>A0ABW2FVT8</accession>
<comment type="caution">
    <text evidence="1">The sequence shown here is derived from an EMBL/GenBank/DDBJ whole genome shotgun (WGS) entry which is preliminary data.</text>
</comment>
<gene>
    <name evidence="1" type="ORF">ACFQMG_09130</name>
</gene>
<reference evidence="2" key="1">
    <citation type="journal article" date="2019" name="Int. J. Syst. Evol. Microbiol.">
        <title>The Global Catalogue of Microorganisms (GCM) 10K type strain sequencing project: providing services to taxonomists for standard genome sequencing and annotation.</title>
        <authorList>
            <consortium name="The Broad Institute Genomics Platform"/>
            <consortium name="The Broad Institute Genome Sequencing Center for Infectious Disease"/>
            <person name="Wu L."/>
            <person name="Ma J."/>
        </authorList>
    </citation>
    <scope>NUCLEOTIDE SEQUENCE [LARGE SCALE GENOMIC DNA]</scope>
    <source>
        <strain evidence="2">CGMCC 1.12859</strain>
    </source>
</reference>
<evidence type="ECO:0000313" key="2">
    <source>
        <dbReference type="Proteomes" id="UP001596435"/>
    </source>
</evidence>
<proteinExistence type="predicted"/>
<keyword evidence="2" id="KW-1185">Reference proteome</keyword>
<evidence type="ECO:0000313" key="1">
    <source>
        <dbReference type="EMBL" id="MFC7179725.1"/>
    </source>
</evidence>
<organism evidence="1 2">
    <name type="scientific">Kitasatospora paranensis</name>
    <dbReference type="NCBI Taxonomy" id="258053"/>
    <lineage>
        <taxon>Bacteria</taxon>
        <taxon>Bacillati</taxon>
        <taxon>Actinomycetota</taxon>
        <taxon>Actinomycetes</taxon>
        <taxon>Kitasatosporales</taxon>
        <taxon>Streptomycetaceae</taxon>
        <taxon>Kitasatospora</taxon>
    </lineage>
</organism>
<dbReference type="Proteomes" id="UP001596435">
    <property type="component" value="Unassembled WGS sequence"/>
</dbReference>
<dbReference type="EMBL" id="JBHTAJ010000013">
    <property type="protein sequence ID" value="MFC7179725.1"/>
    <property type="molecule type" value="Genomic_DNA"/>
</dbReference>
<protein>
    <submittedName>
        <fullName evidence="1">Uncharacterized protein</fullName>
    </submittedName>
</protein>
<dbReference type="RefSeq" id="WP_345709098.1">
    <property type="nucleotide sequence ID" value="NZ_BAABKV010000001.1"/>
</dbReference>
<name>A0ABW2FVT8_9ACTN</name>